<proteinExistence type="predicted"/>
<sequence>MPLLAITGSGVLITNFGFSTFTCLCILLNLLCALAVSIMELFLYRHQCIVKKLSNRQFHFCIFVCFFVSSSIVNAFVTLSSVDSSQWSEALKKVNPTAMDLLEIPNIYYFPYSKMVHILLFCIMSMTIFERITVPVLFLITPFLFLIIRCYDGTLGLQILNNVATMLVSNYGILATLFLIYFNDPYRKFLLETLRRKGVGFTFHQDNATIHATRSTETWLEENDVATLNWPSSSPDLSPMENL</sequence>
<dbReference type="Pfam" id="PF10327">
    <property type="entry name" value="7TM_GPCR_Sri"/>
    <property type="match status" value="1"/>
</dbReference>
<feature type="transmembrane region" description="Helical" evidence="1">
    <location>
        <begin position="12"/>
        <end position="37"/>
    </location>
</feature>
<organism evidence="2 3">
    <name type="scientific">Heterorhabditis bacteriophora</name>
    <name type="common">Entomopathogenic nematode worm</name>
    <dbReference type="NCBI Taxonomy" id="37862"/>
    <lineage>
        <taxon>Eukaryota</taxon>
        <taxon>Metazoa</taxon>
        <taxon>Ecdysozoa</taxon>
        <taxon>Nematoda</taxon>
        <taxon>Chromadorea</taxon>
        <taxon>Rhabditida</taxon>
        <taxon>Rhabditina</taxon>
        <taxon>Rhabditomorpha</taxon>
        <taxon>Strongyloidea</taxon>
        <taxon>Heterorhabditidae</taxon>
        <taxon>Heterorhabditis</taxon>
    </lineage>
</organism>
<dbReference type="InterPro" id="IPR019422">
    <property type="entry name" value="7TM_GPCR_serpentine_rcpt_Srh"/>
</dbReference>
<dbReference type="AlphaFoldDB" id="A0A1I7XQ65"/>
<feature type="transmembrane region" description="Helical" evidence="1">
    <location>
        <begin position="163"/>
        <end position="182"/>
    </location>
</feature>
<keyword evidence="2" id="KW-1185">Reference proteome</keyword>
<keyword evidence="1" id="KW-0812">Transmembrane</keyword>
<evidence type="ECO:0000313" key="2">
    <source>
        <dbReference type="Proteomes" id="UP000095283"/>
    </source>
</evidence>
<dbReference type="InterPro" id="IPR036397">
    <property type="entry name" value="RNaseH_sf"/>
</dbReference>
<dbReference type="WBParaSite" id="Hba_19937">
    <property type="protein sequence ID" value="Hba_19937"/>
    <property type="gene ID" value="Hba_19937"/>
</dbReference>
<dbReference type="Proteomes" id="UP000095283">
    <property type="component" value="Unplaced"/>
</dbReference>
<reference evidence="3" key="1">
    <citation type="submission" date="2016-11" db="UniProtKB">
        <authorList>
            <consortium name="WormBaseParasite"/>
        </authorList>
    </citation>
    <scope>IDENTIFICATION</scope>
</reference>
<accession>A0A1I7XQ65</accession>
<dbReference type="Pfam" id="PF10318">
    <property type="entry name" value="7TM_GPCR_Srh"/>
    <property type="match status" value="1"/>
</dbReference>
<keyword evidence="1" id="KW-1133">Transmembrane helix</keyword>
<evidence type="ECO:0000313" key="3">
    <source>
        <dbReference type="WBParaSite" id="Hba_19937"/>
    </source>
</evidence>
<feature type="transmembrane region" description="Helical" evidence="1">
    <location>
        <begin position="58"/>
        <end position="77"/>
    </location>
</feature>
<protein>
    <submittedName>
        <fullName evidence="3">G protein-coupled receptor</fullName>
    </submittedName>
</protein>
<name>A0A1I7XQ65_HETBA</name>
<feature type="transmembrane region" description="Helical" evidence="1">
    <location>
        <begin position="109"/>
        <end position="129"/>
    </location>
</feature>
<dbReference type="GO" id="GO:0003676">
    <property type="term" value="F:nucleic acid binding"/>
    <property type="evidence" value="ECO:0007669"/>
    <property type="project" value="InterPro"/>
</dbReference>
<keyword evidence="1" id="KW-0472">Membrane</keyword>
<dbReference type="Gene3D" id="3.30.420.10">
    <property type="entry name" value="Ribonuclease H-like superfamily/Ribonuclease H"/>
    <property type="match status" value="1"/>
</dbReference>
<dbReference type="InterPro" id="IPR019429">
    <property type="entry name" value="7TM_GPCR_serpentine_rcpt_Sri"/>
</dbReference>
<evidence type="ECO:0000256" key="1">
    <source>
        <dbReference type="SAM" id="Phobius"/>
    </source>
</evidence>